<evidence type="ECO:0000313" key="2">
    <source>
        <dbReference type="Proteomes" id="UP000265926"/>
    </source>
</evidence>
<accession>A0A399T4P3</accession>
<dbReference type="RefSeq" id="WP_119437043.1">
    <property type="nucleotide sequence ID" value="NZ_QWGR01000003.1"/>
</dbReference>
<dbReference type="Proteomes" id="UP000265926">
    <property type="component" value="Unassembled WGS sequence"/>
</dbReference>
<dbReference type="AlphaFoldDB" id="A0A399T4P3"/>
<dbReference type="OrthoDB" id="6402248at2"/>
<keyword evidence="2" id="KW-1185">Reference proteome</keyword>
<reference evidence="1 2" key="1">
    <citation type="submission" date="2018-08" db="EMBL/GenBank/DDBJ databases">
        <title>Pallidiluteibacterium maritimus gen. nov., sp. nov., isolated from coastal sediment.</title>
        <authorList>
            <person name="Zhou L.Y."/>
        </authorList>
    </citation>
    <scope>NUCLEOTIDE SEQUENCE [LARGE SCALE GENOMIC DNA]</scope>
    <source>
        <strain evidence="1 2">XSD2</strain>
    </source>
</reference>
<dbReference type="InterPro" id="IPR025365">
    <property type="entry name" value="DUF4269"/>
</dbReference>
<protein>
    <submittedName>
        <fullName evidence="1">DUF4269 domain-containing protein</fullName>
    </submittedName>
</protein>
<gene>
    <name evidence="1" type="ORF">D1614_06245</name>
</gene>
<dbReference type="EMBL" id="QWGR01000003">
    <property type="protein sequence ID" value="RIJ49157.1"/>
    <property type="molecule type" value="Genomic_DNA"/>
</dbReference>
<sequence>MNTNFDNLDYLKNGNPKQKRAYEVLTKNRVMDILSSFAPLLVGTIPICIDIEDSDLDIICCYQNKNEFIKLIKDSFSDAQHFQVKEAIHQQEQAVVANFRVDDFEIEIFGQQIPTREQNAYRHMLIEHRLLCERGEDFRQRIVELKQKGYKTEPAFALMLGLKGDPYSELLNYYTKC</sequence>
<organism evidence="1 2">
    <name type="scientific">Maribellus luteus</name>
    <dbReference type="NCBI Taxonomy" id="2305463"/>
    <lineage>
        <taxon>Bacteria</taxon>
        <taxon>Pseudomonadati</taxon>
        <taxon>Bacteroidota</taxon>
        <taxon>Bacteroidia</taxon>
        <taxon>Marinilabiliales</taxon>
        <taxon>Prolixibacteraceae</taxon>
        <taxon>Maribellus</taxon>
    </lineage>
</organism>
<dbReference type="Pfam" id="PF14091">
    <property type="entry name" value="DUF4269"/>
    <property type="match status" value="1"/>
</dbReference>
<evidence type="ECO:0000313" key="1">
    <source>
        <dbReference type="EMBL" id="RIJ49157.1"/>
    </source>
</evidence>
<name>A0A399T4P3_9BACT</name>
<comment type="caution">
    <text evidence="1">The sequence shown here is derived from an EMBL/GenBank/DDBJ whole genome shotgun (WGS) entry which is preliminary data.</text>
</comment>
<proteinExistence type="predicted"/>